<sequence length="136" mass="14694">MMVRERKEAVVQMLLSYGADANAADSHGQTSLYHAACSGQLDIVRLLLEAGADSNVADTESGETPLMMAVREADEAVVRMLLSHGADPNTADSYGHTSLHMAALSLQFCKPAFIARLLMKYEASLYISDNVAETEE</sequence>
<reference evidence="5" key="1">
    <citation type="submission" date="2025-08" db="UniProtKB">
        <authorList>
            <consortium name="RefSeq"/>
        </authorList>
    </citation>
    <scope>IDENTIFICATION</scope>
</reference>
<dbReference type="Pfam" id="PF12796">
    <property type="entry name" value="Ank_2"/>
    <property type="match status" value="2"/>
</dbReference>
<dbReference type="PROSITE" id="PS50297">
    <property type="entry name" value="ANK_REP_REGION"/>
    <property type="match status" value="2"/>
</dbReference>
<organism evidence="4 5">
    <name type="scientific">Priapulus caudatus</name>
    <name type="common">Priapulid worm</name>
    <dbReference type="NCBI Taxonomy" id="37621"/>
    <lineage>
        <taxon>Eukaryota</taxon>
        <taxon>Metazoa</taxon>
        <taxon>Ecdysozoa</taxon>
        <taxon>Scalidophora</taxon>
        <taxon>Priapulida</taxon>
        <taxon>Priapulimorpha</taxon>
        <taxon>Priapulimorphida</taxon>
        <taxon>Priapulidae</taxon>
        <taxon>Priapulus</taxon>
    </lineage>
</organism>
<gene>
    <name evidence="5" type="primary">LOC106812796</name>
</gene>
<feature type="non-terminal residue" evidence="5">
    <location>
        <position position="136"/>
    </location>
</feature>
<dbReference type="PRINTS" id="PR01415">
    <property type="entry name" value="ANKYRIN"/>
</dbReference>
<evidence type="ECO:0000313" key="5">
    <source>
        <dbReference type="RefSeq" id="XP_014672256.1"/>
    </source>
</evidence>
<dbReference type="RefSeq" id="XP_014672256.1">
    <property type="nucleotide sequence ID" value="XM_014816770.1"/>
</dbReference>
<dbReference type="InterPro" id="IPR036770">
    <property type="entry name" value="Ankyrin_rpt-contain_sf"/>
</dbReference>
<evidence type="ECO:0000256" key="3">
    <source>
        <dbReference type="PROSITE-ProRule" id="PRU00023"/>
    </source>
</evidence>
<name>A0ABM1EJ85_PRICU</name>
<feature type="repeat" description="ANK" evidence="3">
    <location>
        <begin position="27"/>
        <end position="59"/>
    </location>
</feature>
<dbReference type="SUPFAM" id="SSF48403">
    <property type="entry name" value="Ankyrin repeat"/>
    <property type="match status" value="1"/>
</dbReference>
<keyword evidence="4" id="KW-1185">Reference proteome</keyword>
<evidence type="ECO:0000313" key="4">
    <source>
        <dbReference type="Proteomes" id="UP000695022"/>
    </source>
</evidence>
<keyword evidence="1" id="KW-0677">Repeat</keyword>
<dbReference type="SMART" id="SM00248">
    <property type="entry name" value="ANK"/>
    <property type="match status" value="3"/>
</dbReference>
<dbReference type="PANTHER" id="PTHR24198">
    <property type="entry name" value="ANKYRIN REPEAT AND PROTEIN KINASE DOMAIN-CONTAINING PROTEIN"/>
    <property type="match status" value="1"/>
</dbReference>
<dbReference type="GeneID" id="106812796"/>
<dbReference type="PANTHER" id="PTHR24198:SF165">
    <property type="entry name" value="ANKYRIN REPEAT-CONTAINING PROTEIN-RELATED"/>
    <property type="match status" value="1"/>
</dbReference>
<proteinExistence type="predicted"/>
<accession>A0ABM1EJ85</accession>
<keyword evidence="2 3" id="KW-0040">ANK repeat</keyword>
<dbReference type="InterPro" id="IPR002110">
    <property type="entry name" value="Ankyrin_rpt"/>
</dbReference>
<evidence type="ECO:0000256" key="1">
    <source>
        <dbReference type="ARBA" id="ARBA00022737"/>
    </source>
</evidence>
<dbReference type="PROSITE" id="PS50088">
    <property type="entry name" value="ANK_REPEAT"/>
    <property type="match status" value="2"/>
</dbReference>
<feature type="repeat" description="ANK" evidence="3">
    <location>
        <begin position="61"/>
        <end position="93"/>
    </location>
</feature>
<dbReference type="Gene3D" id="1.25.40.20">
    <property type="entry name" value="Ankyrin repeat-containing domain"/>
    <property type="match status" value="2"/>
</dbReference>
<protein>
    <submittedName>
        <fullName evidence="5">Ankyrin repeat domain-containing protein 54-like</fullName>
    </submittedName>
</protein>
<dbReference type="Proteomes" id="UP000695022">
    <property type="component" value="Unplaced"/>
</dbReference>
<evidence type="ECO:0000256" key="2">
    <source>
        <dbReference type="ARBA" id="ARBA00023043"/>
    </source>
</evidence>